<dbReference type="Proteomes" id="UP000312594">
    <property type="component" value="Unassembled WGS sequence"/>
</dbReference>
<evidence type="ECO:0008006" key="12">
    <source>
        <dbReference type="Google" id="ProtNLM"/>
    </source>
</evidence>
<evidence type="ECO:0000313" key="10">
    <source>
        <dbReference type="Proteomes" id="UP000312594"/>
    </source>
</evidence>
<dbReference type="EMBL" id="WPOM01000039">
    <property type="protein sequence ID" value="MVN34156.1"/>
    <property type="molecule type" value="Genomic_DNA"/>
</dbReference>
<name>A0A369N2I0_EGGLN</name>
<keyword evidence="1" id="KW-0812">Transmembrane</keyword>
<sequence>MPNRTCRRPARIRRSTIYRKEGMKMFAEMLPLLVFTTFAGLAAGAYAVDALCGNGRAGSGAAAPARPWLFPLVCLVLLGLGLCGTLLHLGQPLRFVNGMANPGSMIAQEAYWSIAFGAVIVVDLAVAKAKGAAVRPIRWAGGLVAVGLMVVTGLAYYQSLGLPAWSGAATVPLFLVGDLALGAGLCALLDRSALAGGVLAAANVAAGVAFAAVLGAFGLHLARIGLDATGLLVAAGIVGPLAASAVAAATRAGKLPAQAGGVAVCALAIVGVVLARYAFFAAGMM</sequence>
<feature type="transmembrane region" description="Helical" evidence="1">
    <location>
        <begin position="110"/>
        <end position="127"/>
    </location>
</feature>
<reference evidence="2 11" key="4">
    <citation type="submission" date="2019-11" db="EMBL/GenBank/DDBJ databases">
        <title>Whole genome shotgun sequencing (WGS) data from Adlercreutzia equolifaciens ResAG-91, Eggerthella lenta MRI-F36, MRI-F37, MRI-F40, ResAG-49, ResAG-88, ResAG-121, ResAG-145, and Gordonibacter sp. ResAG-5, ResAG-26, ResAG-43, ResAG-50, ResAG-59.</title>
        <authorList>
            <person name="Stoll D.A."/>
            <person name="Danylec N."/>
            <person name="Franz C.M.A.P."/>
            <person name="Huch M."/>
        </authorList>
    </citation>
    <scope>NUCLEOTIDE SEQUENCE [LARGE SCALE GENOMIC DNA]</scope>
    <source>
        <strain evidence="2 11">ResAG-88</strain>
    </source>
</reference>
<reference evidence="7 8" key="2">
    <citation type="journal article" date="2018" name="Elife">
        <title>Discovery and characterization of a prevalent human gut bacterial enzyme sufficient for the inactivation of a family of plant toxins.</title>
        <authorList>
            <person name="Koppel N."/>
            <person name="Bisanz J.E."/>
            <person name="Pandelia M.E."/>
            <person name="Turnbaugh P.J."/>
            <person name="Balskus E.P."/>
        </authorList>
    </citation>
    <scope>NUCLEOTIDE SEQUENCE [LARGE SCALE GENOMIC DNA]</scope>
    <source>
        <strain evidence="5 8">16A</strain>
        <strain evidence="4 7">FAA1-1-60AUCSF</strain>
        <strain evidence="3 9">W1 BHI 6</strain>
    </source>
</reference>
<evidence type="ECO:0000256" key="1">
    <source>
        <dbReference type="SAM" id="Phobius"/>
    </source>
</evidence>
<dbReference type="EMBL" id="PPUQ01000002">
    <property type="protein sequence ID" value="RDC40848.1"/>
    <property type="molecule type" value="Genomic_DNA"/>
</dbReference>
<dbReference type="Proteomes" id="UP000253970">
    <property type="component" value="Unassembled WGS sequence"/>
</dbReference>
<protein>
    <recommendedName>
        <fullName evidence="12">DMSO reductase</fullName>
    </recommendedName>
</protein>
<dbReference type="PANTHER" id="PTHR38095">
    <property type="entry name" value="ANAEROBIC DIMETHYL SULFOXIDE REDUCTASE CHAIN YNFH"/>
    <property type="match status" value="1"/>
</dbReference>
<feature type="transmembrane region" description="Helical" evidence="1">
    <location>
        <begin position="69"/>
        <end position="89"/>
    </location>
</feature>
<reference evidence="6 10" key="1">
    <citation type="journal article" date="2005" name="Appl. Environ. Microbiol.">
        <title>Intestinal bacterial communities that produce active estrogen-like compounds enterodiol and enterolactone in humans.</title>
        <authorList>
            <person name="Clavel T."/>
            <person name="Henderson G."/>
            <person name="Alpert C.A."/>
            <person name="Philippe C."/>
            <person name="Rigottier-Gois L."/>
            <person name="Dore J."/>
            <person name="Blaut M."/>
        </authorList>
    </citation>
    <scope>NUCLEOTIDE SEQUENCE [LARGE SCALE GENOMIC DNA]</scope>
    <source>
        <strain evidence="6 10">SECO-MT75m2</strain>
    </source>
</reference>
<evidence type="ECO:0000313" key="5">
    <source>
        <dbReference type="EMBL" id="RDC40848.1"/>
    </source>
</evidence>
<dbReference type="InterPro" id="IPR007059">
    <property type="entry name" value="DmsC"/>
</dbReference>
<evidence type="ECO:0000313" key="4">
    <source>
        <dbReference type="EMBL" id="RDB83788.1"/>
    </source>
</evidence>
<reference evidence="6" key="3">
    <citation type="submission" date="2019-06" db="EMBL/GenBank/DDBJ databases">
        <authorList>
            <person name="Bisanz J.E."/>
            <person name="Turnbaugh P.J."/>
        </authorList>
    </citation>
    <scope>NUCLEOTIDE SEQUENCE</scope>
    <source>
        <strain evidence="6">SECO-MT75m2</strain>
    </source>
</reference>
<dbReference type="GO" id="GO:0009390">
    <property type="term" value="C:dimethyl sulfoxide reductase complex"/>
    <property type="evidence" value="ECO:0007669"/>
    <property type="project" value="TreeGrafter"/>
</dbReference>
<feature type="transmembrane region" description="Helical" evidence="1">
    <location>
        <begin position="255"/>
        <end position="279"/>
    </location>
</feature>
<evidence type="ECO:0000313" key="8">
    <source>
        <dbReference type="Proteomes" id="UP000253915"/>
    </source>
</evidence>
<evidence type="ECO:0000313" key="2">
    <source>
        <dbReference type="EMBL" id="MVN34156.1"/>
    </source>
</evidence>
<dbReference type="Proteomes" id="UP000253857">
    <property type="component" value="Unassembled WGS sequence"/>
</dbReference>
<keyword evidence="1" id="KW-1133">Transmembrane helix</keyword>
<dbReference type="Proteomes" id="UP000253915">
    <property type="component" value="Unassembled WGS sequence"/>
</dbReference>
<dbReference type="Gene3D" id="1.20.1630.10">
    <property type="entry name" value="Formate dehydrogenase/DMSO reductase domain"/>
    <property type="match status" value="1"/>
</dbReference>
<gene>
    <name evidence="5" type="ORF">C1853_01760</name>
    <name evidence="4" type="ORF">C1871_10955</name>
    <name evidence="3" type="ORF">C1875_11500</name>
    <name evidence="6" type="ORF">FIC87_04430</name>
    <name evidence="2" type="ORF">GO726_13425</name>
</gene>
<feature type="transmembrane region" description="Helical" evidence="1">
    <location>
        <begin position="139"/>
        <end position="157"/>
    </location>
</feature>
<dbReference type="Pfam" id="PF04976">
    <property type="entry name" value="DmsC"/>
    <property type="match status" value="1"/>
</dbReference>
<dbReference type="GO" id="GO:0005886">
    <property type="term" value="C:plasma membrane"/>
    <property type="evidence" value="ECO:0007669"/>
    <property type="project" value="TreeGrafter"/>
</dbReference>
<evidence type="ECO:0000313" key="9">
    <source>
        <dbReference type="Proteomes" id="UP000253970"/>
    </source>
</evidence>
<accession>A0A369N2I0</accession>
<feature type="transmembrane region" description="Helical" evidence="1">
    <location>
        <begin position="195"/>
        <end position="219"/>
    </location>
</feature>
<dbReference type="Proteomes" id="UP000436429">
    <property type="component" value="Unassembled WGS sequence"/>
</dbReference>
<dbReference type="PANTHER" id="PTHR38095:SF2">
    <property type="entry name" value="ANAEROBIC DIMETHYL SULFOXIDE REDUCTASE CHAIN C"/>
    <property type="match status" value="1"/>
</dbReference>
<dbReference type="GO" id="GO:0019645">
    <property type="term" value="P:anaerobic electron transport chain"/>
    <property type="evidence" value="ECO:0007669"/>
    <property type="project" value="InterPro"/>
</dbReference>
<proteinExistence type="predicted"/>
<evidence type="ECO:0000313" key="6">
    <source>
        <dbReference type="EMBL" id="TNU92887.1"/>
    </source>
</evidence>
<comment type="caution">
    <text evidence="4">The sequence shown here is derived from an EMBL/GenBank/DDBJ whole genome shotgun (WGS) entry which is preliminary data.</text>
</comment>
<dbReference type="AlphaFoldDB" id="A0A369N2I0"/>
<organism evidence="4 7">
    <name type="scientific">Eggerthella lenta</name>
    <name type="common">Eubacterium lentum</name>
    <dbReference type="NCBI Taxonomy" id="84112"/>
    <lineage>
        <taxon>Bacteria</taxon>
        <taxon>Bacillati</taxon>
        <taxon>Actinomycetota</taxon>
        <taxon>Coriobacteriia</taxon>
        <taxon>Eggerthellales</taxon>
        <taxon>Eggerthellaceae</taxon>
        <taxon>Eggerthella</taxon>
    </lineage>
</organism>
<dbReference type="GO" id="GO:0009389">
    <property type="term" value="F:dimethyl sulfoxide reductase activity"/>
    <property type="evidence" value="ECO:0007669"/>
    <property type="project" value="TreeGrafter"/>
</dbReference>
<evidence type="ECO:0000313" key="7">
    <source>
        <dbReference type="Proteomes" id="UP000253857"/>
    </source>
</evidence>
<feature type="transmembrane region" description="Helical" evidence="1">
    <location>
        <begin position="231"/>
        <end position="249"/>
    </location>
</feature>
<dbReference type="EMBL" id="VEVP01000007">
    <property type="protein sequence ID" value="TNU92887.1"/>
    <property type="molecule type" value="Genomic_DNA"/>
</dbReference>
<feature type="transmembrane region" description="Helical" evidence="1">
    <location>
        <begin position="169"/>
        <end position="189"/>
    </location>
</feature>
<keyword evidence="1" id="KW-0472">Membrane</keyword>
<dbReference type="EMBL" id="PPTU01000019">
    <property type="protein sequence ID" value="RDB68585.1"/>
    <property type="molecule type" value="Genomic_DNA"/>
</dbReference>
<evidence type="ECO:0000313" key="3">
    <source>
        <dbReference type="EMBL" id="RDB68585.1"/>
    </source>
</evidence>
<dbReference type="EMBL" id="PPTY01000021">
    <property type="protein sequence ID" value="RDB83788.1"/>
    <property type="molecule type" value="Genomic_DNA"/>
</dbReference>
<evidence type="ECO:0000313" key="11">
    <source>
        <dbReference type="Proteomes" id="UP000436429"/>
    </source>
</evidence>